<reference evidence="4" key="1">
    <citation type="journal article" date="2014" name="Environ. Microbiol.">
        <title>Comparative genomics of the marine bacterial genus Glaciecola reveals the high degree of genomic diversity and genomic characteristic for cold adaptation.</title>
        <authorList>
            <person name="Qin Q.L."/>
            <person name="Xie B.B."/>
            <person name="Yu Y."/>
            <person name="Shu Y.L."/>
            <person name="Rong J.C."/>
            <person name="Zhang Y.J."/>
            <person name="Zhao D.L."/>
            <person name="Chen X.L."/>
            <person name="Zhang X.Y."/>
            <person name="Chen B."/>
            <person name="Zhou B.C."/>
            <person name="Zhang Y.Z."/>
        </authorList>
    </citation>
    <scope>NUCLEOTIDE SEQUENCE [LARGE SCALE GENOMIC DNA]</scope>
    <source>
        <strain evidence="4">ACAM 615</strain>
    </source>
</reference>
<accession>K6Y6Q2</accession>
<proteinExistence type="inferred from homology"/>
<evidence type="ECO:0000313" key="3">
    <source>
        <dbReference type="EMBL" id="GAC28469.1"/>
    </source>
</evidence>
<sequence length="43" mass="4817">MNLAVRGISPNLGEVAGDRFFKHQHPDLKADLIMANPPFNQKQ</sequence>
<dbReference type="GO" id="GO:0003677">
    <property type="term" value="F:DNA binding"/>
    <property type="evidence" value="ECO:0007669"/>
    <property type="project" value="InterPro"/>
</dbReference>
<dbReference type="EMBL" id="BAEQ01000024">
    <property type="protein sequence ID" value="GAC28469.1"/>
    <property type="molecule type" value="Genomic_DNA"/>
</dbReference>
<organism evidence="3 4">
    <name type="scientific">Brumicola pallidula DSM 14239 = ACAM 615</name>
    <dbReference type="NCBI Taxonomy" id="1121922"/>
    <lineage>
        <taxon>Bacteria</taxon>
        <taxon>Pseudomonadati</taxon>
        <taxon>Pseudomonadota</taxon>
        <taxon>Gammaproteobacteria</taxon>
        <taxon>Alteromonadales</taxon>
        <taxon>Alteromonadaceae</taxon>
        <taxon>Brumicola</taxon>
    </lineage>
</organism>
<dbReference type="Gene3D" id="3.40.50.150">
    <property type="entry name" value="Vaccinia Virus protein VP39"/>
    <property type="match status" value="1"/>
</dbReference>
<comment type="similarity">
    <text evidence="1">Belongs to the N(4)/N(6)-methyltransferase family.</text>
</comment>
<name>K6Y6Q2_9ALTE</name>
<dbReference type="GO" id="GO:0008170">
    <property type="term" value="F:N-methyltransferase activity"/>
    <property type="evidence" value="ECO:0007669"/>
    <property type="project" value="InterPro"/>
</dbReference>
<dbReference type="Pfam" id="PF02384">
    <property type="entry name" value="N6_Mtase"/>
    <property type="match status" value="1"/>
</dbReference>
<dbReference type="InterPro" id="IPR029063">
    <property type="entry name" value="SAM-dependent_MTases_sf"/>
</dbReference>
<dbReference type="Proteomes" id="UP000006251">
    <property type="component" value="Unassembled WGS sequence"/>
</dbReference>
<dbReference type="SUPFAM" id="SSF53335">
    <property type="entry name" value="S-adenosyl-L-methionine-dependent methyltransferases"/>
    <property type="match status" value="1"/>
</dbReference>
<evidence type="ECO:0000313" key="4">
    <source>
        <dbReference type="Proteomes" id="UP000006251"/>
    </source>
</evidence>
<feature type="domain" description="DNA methylase adenine-specific" evidence="2">
    <location>
        <begin position="1"/>
        <end position="42"/>
    </location>
</feature>
<keyword evidence="4" id="KW-1185">Reference proteome</keyword>
<dbReference type="InterPro" id="IPR003356">
    <property type="entry name" value="DNA_methylase_A-5"/>
</dbReference>
<dbReference type="AlphaFoldDB" id="K6Y6Q2"/>
<evidence type="ECO:0000259" key="2">
    <source>
        <dbReference type="Pfam" id="PF02384"/>
    </source>
</evidence>
<protein>
    <recommendedName>
        <fullName evidence="2">DNA methylase adenine-specific domain-containing protein</fullName>
    </recommendedName>
</protein>
<comment type="caution">
    <text evidence="3">The sequence shown here is derived from an EMBL/GenBank/DDBJ whole genome shotgun (WGS) entry which is preliminary data.</text>
</comment>
<gene>
    <name evidence="3" type="ORF">GPAL_1605</name>
</gene>
<evidence type="ECO:0000256" key="1">
    <source>
        <dbReference type="ARBA" id="ARBA00006594"/>
    </source>
</evidence>